<accession>A0ABU7UZ31</accession>
<keyword evidence="4" id="KW-1185">Reference proteome</keyword>
<organism evidence="3 4">
    <name type="scientific">Aquilutibacter rugosus</name>
    <dbReference type="NCBI Taxonomy" id="3115820"/>
    <lineage>
        <taxon>Bacteria</taxon>
        <taxon>Pseudomonadati</taxon>
        <taxon>Pseudomonadota</taxon>
        <taxon>Gammaproteobacteria</taxon>
        <taxon>Lysobacterales</taxon>
        <taxon>Lysobacteraceae</taxon>
        <taxon>Aquilutibacter</taxon>
    </lineage>
</organism>
<gene>
    <name evidence="1" type="primary">ubiJ</name>
    <name evidence="3" type="ORF">V3390_03125</name>
</gene>
<dbReference type="Proteomes" id="UP001356170">
    <property type="component" value="Unassembled WGS sequence"/>
</dbReference>
<protein>
    <recommendedName>
        <fullName evidence="1">Ubiquinone biosynthesis accessory factor UbiJ</fullName>
    </recommendedName>
</protein>
<keyword evidence="1" id="KW-0831">Ubiquinone biosynthesis</keyword>
<evidence type="ECO:0000313" key="4">
    <source>
        <dbReference type="Proteomes" id="UP001356170"/>
    </source>
</evidence>
<name>A0ABU7UZ31_9GAMM</name>
<comment type="function">
    <text evidence="1">Required for ubiquinone (coenzyme Q) biosynthesis. Binds hydrophobic ubiquinone biosynthetic intermediates via its SCP2 domain and is essential for the stability of the Ubi complex. May constitute a docking platform where Ubi enzymes assemble and access their SCP2-bound polyprenyl substrates.</text>
</comment>
<dbReference type="InterPro" id="IPR038989">
    <property type="entry name" value="UbiJ"/>
</dbReference>
<evidence type="ECO:0000256" key="1">
    <source>
        <dbReference type="HAMAP-Rule" id="MF_02215"/>
    </source>
</evidence>
<comment type="caution">
    <text evidence="3">The sequence shown here is derived from an EMBL/GenBank/DDBJ whole genome shotgun (WGS) entry which is preliminary data.</text>
</comment>
<reference evidence="3 4" key="1">
    <citation type="submission" date="2024-01" db="EMBL/GenBank/DDBJ databases">
        <title>Novel species of the genus Luteimonas isolated from rivers.</title>
        <authorList>
            <person name="Lu H."/>
        </authorList>
    </citation>
    <scope>NUCLEOTIDE SEQUENCE [LARGE SCALE GENOMIC DNA]</scope>
    <source>
        <strain evidence="3 4">FXH3W</strain>
    </source>
</reference>
<dbReference type="InterPro" id="IPR003033">
    <property type="entry name" value="SCP2_sterol-bd_dom"/>
</dbReference>
<comment type="similarity">
    <text evidence="1">Belongs to the UbiJ family.</text>
</comment>
<dbReference type="EMBL" id="JAZHBO010000001">
    <property type="protein sequence ID" value="MEF2155223.1"/>
    <property type="molecule type" value="Genomic_DNA"/>
</dbReference>
<dbReference type="Pfam" id="PF02036">
    <property type="entry name" value="SCP2"/>
    <property type="match status" value="1"/>
</dbReference>
<comment type="pathway">
    <text evidence="1">Cofactor biosynthesis; ubiquinone biosynthesis.</text>
</comment>
<evidence type="ECO:0000259" key="2">
    <source>
        <dbReference type="Pfam" id="PF02036"/>
    </source>
</evidence>
<proteinExistence type="inferred from homology"/>
<dbReference type="PANTHER" id="PTHR38693:SF1">
    <property type="entry name" value="UBIQUINONE BIOSYNTHESIS ACCESSORY FACTOR UBIJ"/>
    <property type="match status" value="1"/>
</dbReference>
<feature type="domain" description="SCP2" evidence="2">
    <location>
        <begin position="20"/>
        <end position="119"/>
    </location>
</feature>
<dbReference type="HAMAP" id="MF_02215">
    <property type="entry name" value="UbiJ"/>
    <property type="match status" value="1"/>
</dbReference>
<sequence length="211" mass="22995">MNAIPAFLRPLAGAALERALNRALSMDAAAAERVRGWQGRRIAFKLVNPPLALQVTVTADGKLQVGKLESDIEHDLEIDSNLTGLINQSPMMREAPNKLKGRLRISGDADLAREVQGLMANFAPDLQLPFVQLFGDVMGVQVAQAVSGAGRHLREAGRSLAESSALFVTEESRDVVGRIELQDFHDAVDTVRNDVERLAVRIARLRAERGL</sequence>
<dbReference type="RefSeq" id="WP_331689374.1">
    <property type="nucleotide sequence ID" value="NZ_JAZHBN010000003.1"/>
</dbReference>
<evidence type="ECO:0000313" key="3">
    <source>
        <dbReference type="EMBL" id="MEF2155223.1"/>
    </source>
</evidence>
<comment type="subcellular location">
    <subcellularLocation>
        <location evidence="1">Cytoplasm</location>
    </subcellularLocation>
</comment>
<dbReference type="PANTHER" id="PTHR38693">
    <property type="entry name" value="UBIQUINONE BIOSYNTHESIS PROTEIN UBIJ"/>
    <property type="match status" value="1"/>
</dbReference>
<keyword evidence="1" id="KW-0963">Cytoplasm</keyword>